<evidence type="ECO:0000256" key="1">
    <source>
        <dbReference type="SAM" id="SignalP"/>
    </source>
</evidence>
<feature type="signal peptide" evidence="1">
    <location>
        <begin position="1"/>
        <end position="25"/>
    </location>
</feature>
<protein>
    <submittedName>
        <fullName evidence="2">Fam-a protein</fullName>
    </submittedName>
</protein>
<reference evidence="3" key="3">
    <citation type="submission" date="2014-05" db="EMBL/GenBank/DDBJ databases">
        <authorList>
            <person name="Aslett M.A."/>
            <person name="De Silva N."/>
        </authorList>
    </citation>
    <scope>NUCLEOTIDE SEQUENCE</scope>
    <source>
        <strain evidence="3">17X</strain>
    </source>
</reference>
<dbReference type="Proteomes" id="UP000072904">
    <property type="component" value="Chromosome 13"/>
</dbReference>
<evidence type="ECO:0000313" key="2">
    <source>
        <dbReference type="EMBL" id="CDU19939.1"/>
    </source>
</evidence>
<dbReference type="Proteomes" id="UP000072874">
    <property type="component" value="Chromosome 13"/>
</dbReference>
<reference evidence="2" key="2">
    <citation type="submission" date="2014-05" db="EMBL/GenBank/DDBJ databases">
        <authorList>
            <person name="Aslett A.Martin."/>
            <person name="De Silva Nishadi"/>
        </authorList>
    </citation>
    <scope>NUCLEOTIDE SEQUENCE</scope>
    <source>
        <strain evidence="2">YM</strain>
    </source>
</reference>
<evidence type="ECO:0000313" key="5">
    <source>
        <dbReference type="Proteomes" id="UP000072904"/>
    </source>
</evidence>
<dbReference type="KEGG" id="pyo:PY17X_1331900"/>
<dbReference type="OrthoDB" id="370643at2759"/>
<dbReference type="VEuPathDB" id="PlasmoDB:PY04481"/>
<dbReference type="NCBIfam" id="TIGR01599">
    <property type="entry name" value="PYST-A"/>
    <property type="match status" value="1"/>
</dbReference>
<sequence length="290" mass="32957">MNKGYIKIALALLSVAGYMQNMAFATEYATSPNSSNETTKTQLFRFYNEIKKANQAKEAKQTSAIMSEALALAQKHAEHTNDYEEYSKEDDGTNLYFKKFKDTEIGKLEFTIPDADNYDDIINMLWDSNGAKNYDDNFIKGSIPRAYDPNLVIVQQRYKSPIGSLETYFNALAKKVEISKNKTAIVLVSSDMKDQNIASFIKYVNPIVESANSFKPDIDSEEDIRNAKLFKVYVNLVGAFIEKKSDCVKITYLSSLDLKTPPYIPQDIIRKFLASIMLNVVKLKDIFKKE</sequence>
<dbReference type="GeneID" id="3790120"/>
<accession>A0A077YCP2</accession>
<dbReference type="EMBL" id="LK934641">
    <property type="protein sequence ID" value="CDU19939.1"/>
    <property type="molecule type" value="Genomic_DNA"/>
</dbReference>
<evidence type="ECO:0000313" key="4">
    <source>
        <dbReference type="Proteomes" id="UP000072874"/>
    </source>
</evidence>
<proteinExistence type="predicted"/>
<feature type="chain" id="PRO_5014501943" evidence="1">
    <location>
        <begin position="26"/>
        <end position="290"/>
    </location>
</feature>
<dbReference type="VEuPathDB" id="PlasmoDB:PYYM_1328900"/>
<reference evidence="3" key="4">
    <citation type="submission" date="2019-05" db="EMBL/GenBank/DDBJ databases">
        <authorList>
            <consortium name="Pathogen Informatics"/>
        </authorList>
    </citation>
    <scope>NUCLEOTIDE SEQUENCE</scope>
    <source>
        <strain evidence="3">17X</strain>
    </source>
</reference>
<dbReference type="InterPro" id="IPR006486">
    <property type="entry name" value="PYST_A"/>
</dbReference>
<dbReference type="InterPro" id="IPR023393">
    <property type="entry name" value="START-like_dom_sf"/>
</dbReference>
<dbReference type="RefSeq" id="XP_724789.1">
    <property type="nucleotide sequence ID" value="XM_719696.1"/>
</dbReference>
<reference evidence="4 5" key="1">
    <citation type="journal article" date="2014" name="BMC Biol.">
        <title>A comprehensive evaluation of rodent malaria parasite genomes and gene expression.</title>
        <authorList>
            <person name="Otto T.D."/>
            <person name="Bohme U."/>
            <person name="Jackson A.P."/>
            <person name="Hunt M."/>
            <person name="Franke-Fayard B."/>
            <person name="Hoeijmakers W.A."/>
            <person name="Religa A.A."/>
            <person name="Robertson L."/>
            <person name="Sanders M."/>
            <person name="Ogun S.A."/>
            <person name="Cunningham D."/>
            <person name="Erhart A."/>
            <person name="Billker O."/>
            <person name="Khan S.M."/>
            <person name="Stunnenberg H.G."/>
            <person name="Langhorne J."/>
            <person name="Holder A.A."/>
            <person name="Waters A.P."/>
            <person name="Newbold C.I."/>
            <person name="Pain A."/>
            <person name="Berriman M."/>
            <person name="Janse C.J."/>
        </authorList>
    </citation>
    <scope>NUCLEOTIDE SEQUENCE [LARGE SCALE GENOMIC DNA]</scope>
    <source>
        <strain evidence="3 4">17X</strain>
        <strain evidence="2 5">YM</strain>
    </source>
</reference>
<organism evidence="2 5">
    <name type="scientific">Plasmodium yoelii</name>
    <dbReference type="NCBI Taxonomy" id="5861"/>
    <lineage>
        <taxon>Eukaryota</taxon>
        <taxon>Sar</taxon>
        <taxon>Alveolata</taxon>
        <taxon>Apicomplexa</taxon>
        <taxon>Aconoidasida</taxon>
        <taxon>Haemosporida</taxon>
        <taxon>Plasmodiidae</taxon>
        <taxon>Plasmodium</taxon>
        <taxon>Plasmodium (Vinckeia)</taxon>
    </lineage>
</organism>
<keyword evidence="1" id="KW-0732">Signal</keyword>
<gene>
    <name evidence="3" type="ORF">PY17X_1331900</name>
    <name evidence="2" type="ORF">PYYM_1328900</name>
</gene>
<dbReference type="AlphaFoldDB" id="A0A077YCP2"/>
<evidence type="ECO:0000313" key="3">
    <source>
        <dbReference type="EMBL" id="VTZ80697.1"/>
    </source>
</evidence>
<dbReference type="Gene3D" id="3.30.530.20">
    <property type="match status" value="1"/>
</dbReference>
<dbReference type="VEuPathDB" id="PlasmoDB:Py17XNL_001303178"/>
<name>A0A077YCP2_PLAYE</name>
<dbReference type="EMBL" id="LM993667">
    <property type="protein sequence ID" value="VTZ80697.1"/>
    <property type="molecule type" value="Genomic_DNA"/>
</dbReference>
<dbReference type="SUPFAM" id="SSF55961">
    <property type="entry name" value="Bet v1-like"/>
    <property type="match status" value="1"/>
</dbReference>
<dbReference type="VEuPathDB" id="PlasmoDB:PY17X_1331900"/>